<feature type="compositionally biased region" description="Basic and acidic residues" evidence="2">
    <location>
        <begin position="101"/>
        <end position="116"/>
    </location>
</feature>
<dbReference type="PANTHER" id="PTHR39576">
    <property type="entry name" value="ATTACHING AND EFFACING PROTEIN HOMOLOG-RELATED-RELATED"/>
    <property type="match status" value="1"/>
</dbReference>
<dbReference type="GO" id="GO:0009279">
    <property type="term" value="C:cell outer membrane"/>
    <property type="evidence" value="ECO:0007669"/>
    <property type="project" value="TreeGrafter"/>
</dbReference>
<gene>
    <name evidence="4" type="ORF">EC835_11524</name>
</gene>
<dbReference type="EMBL" id="SMAS01000015">
    <property type="protein sequence ID" value="TCT28827.1"/>
    <property type="molecule type" value="Genomic_DNA"/>
</dbReference>
<proteinExistence type="inferred from homology"/>
<evidence type="ECO:0000259" key="3">
    <source>
        <dbReference type="Pfam" id="PF11924"/>
    </source>
</evidence>
<accession>A0A4R3NJV0</accession>
<dbReference type="InterPro" id="IPR024519">
    <property type="entry name" value="IAT_beta"/>
</dbReference>
<protein>
    <submittedName>
        <fullName evidence="4">Inverse autotransporter-like protein with beta domain</fullName>
    </submittedName>
</protein>
<evidence type="ECO:0000256" key="2">
    <source>
        <dbReference type="SAM" id="MobiDB-lite"/>
    </source>
</evidence>
<organism evidence="4 5">
    <name type="scientific">Providencia alcalifaciens</name>
    <dbReference type="NCBI Taxonomy" id="126385"/>
    <lineage>
        <taxon>Bacteria</taxon>
        <taxon>Pseudomonadati</taxon>
        <taxon>Pseudomonadota</taxon>
        <taxon>Gammaproteobacteria</taxon>
        <taxon>Enterobacterales</taxon>
        <taxon>Morganellaceae</taxon>
        <taxon>Providencia</taxon>
    </lineage>
</organism>
<dbReference type="AlphaFoldDB" id="A0A4R3NJV0"/>
<feature type="region of interest" description="Disordered" evidence="2">
    <location>
        <begin position="90"/>
        <end position="139"/>
    </location>
</feature>
<dbReference type="Pfam" id="PF11924">
    <property type="entry name" value="IAT_beta"/>
    <property type="match status" value="1"/>
</dbReference>
<feature type="region of interest" description="Disordered" evidence="2">
    <location>
        <begin position="39"/>
        <end position="64"/>
    </location>
</feature>
<dbReference type="Proteomes" id="UP000295055">
    <property type="component" value="Unassembled WGS sequence"/>
</dbReference>
<evidence type="ECO:0000313" key="4">
    <source>
        <dbReference type="EMBL" id="TCT28827.1"/>
    </source>
</evidence>
<evidence type="ECO:0000256" key="1">
    <source>
        <dbReference type="ARBA" id="ARBA00010116"/>
    </source>
</evidence>
<name>A0A4R3NJV0_9GAMM</name>
<evidence type="ECO:0000313" key="5">
    <source>
        <dbReference type="Proteomes" id="UP000295055"/>
    </source>
</evidence>
<comment type="similarity">
    <text evidence="1">Belongs to the intimin/invasin family.</text>
</comment>
<sequence>MLSLLTPPKHYSKNTQITAYILLFLQISLPLSTSFSASAYGSENTENSMRANGRINTTSGHKTPIQDDVLSLPLSASSPSFAEQKKAVAALPAAESPDEPLWLHDDKGSVTRHEESLSALPTLGEQDNTTDNQSSKSQVFSQGVLPTMDVLEHDKENNKRSAEWVAMGASQTGQLLSAEDTSAAALGYARSLGENVLNQQVNDWLNMVSHARIQFSSDKASDVDVLVPLVDTPESLLFSQIGLRANKERTTTNLGLGYRQHQDGWMWGGTASMIMISREATPVWD</sequence>
<dbReference type="Gene3D" id="2.40.160.160">
    <property type="entry name" value="Inverse autotransporter, beta-domain"/>
    <property type="match status" value="1"/>
</dbReference>
<comment type="caution">
    <text evidence="4">The sequence shown here is derived from an EMBL/GenBank/DDBJ whole genome shotgun (WGS) entry which is preliminary data.</text>
</comment>
<dbReference type="InterPro" id="IPR038177">
    <property type="entry name" value="IAT_beta_sf"/>
</dbReference>
<feature type="domain" description="Inverse autotransporter beta-domain" evidence="3">
    <location>
        <begin position="169"/>
        <end position="269"/>
    </location>
</feature>
<feature type="compositionally biased region" description="Polar residues" evidence="2">
    <location>
        <begin position="39"/>
        <end position="61"/>
    </location>
</feature>
<dbReference type="InterPro" id="IPR051715">
    <property type="entry name" value="Intimin-Invasin_domain"/>
</dbReference>
<feature type="compositionally biased region" description="Polar residues" evidence="2">
    <location>
        <begin position="125"/>
        <end position="139"/>
    </location>
</feature>
<dbReference type="PANTHER" id="PTHR39576:SF2">
    <property type="entry name" value="ATTACHING AND EFFACING PROTEIN HOMOLOG-RELATED"/>
    <property type="match status" value="1"/>
</dbReference>
<reference evidence="4 5" key="1">
    <citation type="submission" date="2019-03" db="EMBL/GenBank/DDBJ databases">
        <title>Genomic analyses of the natural microbiome of Caenorhabditis elegans.</title>
        <authorList>
            <person name="Samuel B."/>
        </authorList>
    </citation>
    <scope>NUCLEOTIDE SEQUENCE [LARGE SCALE GENOMIC DNA]</scope>
    <source>
        <strain evidence="4 5">JUb102</strain>
    </source>
</reference>